<dbReference type="SUPFAM" id="SSF81340">
    <property type="entry name" value="Clc chloride channel"/>
    <property type="match status" value="1"/>
</dbReference>
<dbReference type="PRINTS" id="PR00762">
    <property type="entry name" value="CLCHANNEL"/>
</dbReference>
<reference evidence="12 13" key="1">
    <citation type="submission" date="2020-08" db="EMBL/GenBank/DDBJ databases">
        <title>Sequencing the genomes of 1000 actinobacteria strains.</title>
        <authorList>
            <person name="Klenk H.-P."/>
        </authorList>
    </citation>
    <scope>NUCLEOTIDE SEQUENCE [LARGE SCALE GENOMIC DNA]</scope>
    <source>
        <strain evidence="12 13">DSM 43149</strain>
    </source>
</reference>
<feature type="transmembrane region" description="Helical" evidence="11">
    <location>
        <begin position="390"/>
        <end position="415"/>
    </location>
</feature>
<keyword evidence="8" id="KW-0868">Chloride</keyword>
<dbReference type="GO" id="GO:0034707">
    <property type="term" value="C:chloride channel complex"/>
    <property type="evidence" value="ECO:0007669"/>
    <property type="project" value="UniProtKB-KW"/>
</dbReference>
<feature type="transmembrane region" description="Helical" evidence="11">
    <location>
        <begin position="337"/>
        <end position="359"/>
    </location>
</feature>
<evidence type="ECO:0000256" key="7">
    <source>
        <dbReference type="ARBA" id="ARBA00023173"/>
    </source>
</evidence>
<organism evidence="12 13">
    <name type="scientific">Actinoplanes digitatis</name>
    <dbReference type="NCBI Taxonomy" id="1868"/>
    <lineage>
        <taxon>Bacteria</taxon>
        <taxon>Bacillati</taxon>
        <taxon>Actinomycetota</taxon>
        <taxon>Actinomycetes</taxon>
        <taxon>Micromonosporales</taxon>
        <taxon>Micromonosporaceae</taxon>
        <taxon>Actinoplanes</taxon>
    </lineage>
</organism>
<comment type="caution">
    <text evidence="12">The sequence shown here is derived from an EMBL/GenBank/DDBJ whole genome shotgun (WGS) entry which is preliminary data.</text>
</comment>
<dbReference type="EMBL" id="JACHNH010000001">
    <property type="protein sequence ID" value="MBB4765056.1"/>
    <property type="molecule type" value="Genomic_DNA"/>
</dbReference>
<evidence type="ECO:0000256" key="3">
    <source>
        <dbReference type="ARBA" id="ARBA00022692"/>
    </source>
</evidence>
<dbReference type="RefSeq" id="WP_184996175.1">
    <property type="nucleotide sequence ID" value="NZ_BOMK01000086.1"/>
</dbReference>
<feature type="transmembrane region" description="Helical" evidence="11">
    <location>
        <begin position="173"/>
        <end position="198"/>
    </location>
</feature>
<sequence>MAAEDEPRAAASSPSGARADQMDPVELMRSRQYRLLLVAAAVIGLVVSFASWVFLELTHLTQEWVYVDLPEALGFHRAPWWWPLPVLLIAGLIIAFAVTRLPGHGGHEPSDGLTTGTLTTPDELPGVAIAALATIGLGLVLGPESPLIALAGGVAVFLIRLSRSKVPDQATQVLGAAASFAALATVFGSPVIGAVIVLEAAGLAGATLTLILLPGLIAAGVGSLLFVGLGSLSGLNTDAFAMPPLHLPAYPVPTFVDLLWTIPLALAAAIVVFLVFRLAKLTKRIVAVRPFVFFPVAALLVGALAILFAQVSGKGAGAVLFSGEHAMADVLEQQDSLSLGLFALLLLCKALAWAISLGAARGGPTFPAIFLGLVGGIMASHFVNVAQAPAIAVLVGAAVVSVLKLPLASIVLALLMTHGGAGVAPLIILGVVVAHIATLALTRRTPRKSPETTGGGAGRASAGGPTVTQ</sequence>
<keyword evidence="9" id="KW-0407">Ion channel</keyword>
<keyword evidence="3 11" id="KW-0812">Transmembrane</keyword>
<dbReference type="Proteomes" id="UP000578112">
    <property type="component" value="Unassembled WGS sequence"/>
</dbReference>
<feature type="transmembrane region" description="Helical" evidence="11">
    <location>
        <begin position="35"/>
        <end position="55"/>
    </location>
</feature>
<keyword evidence="6 11" id="KW-0472">Membrane</keyword>
<proteinExistence type="predicted"/>
<protein>
    <submittedName>
        <fullName evidence="12">H+/Cl- antiporter ClcA</fullName>
    </submittedName>
</protein>
<dbReference type="InterPro" id="IPR050368">
    <property type="entry name" value="ClC-type_chloride_channel"/>
</dbReference>
<keyword evidence="4 11" id="KW-1133">Transmembrane helix</keyword>
<keyword evidence="2" id="KW-0813">Transport</keyword>
<dbReference type="CDD" id="cd00400">
    <property type="entry name" value="Voltage_gated_ClC"/>
    <property type="match status" value="1"/>
</dbReference>
<feature type="transmembrane region" description="Helical" evidence="11">
    <location>
        <begin position="210"/>
        <end position="235"/>
    </location>
</feature>
<gene>
    <name evidence="12" type="ORF">BJ971_005612</name>
</gene>
<evidence type="ECO:0000256" key="4">
    <source>
        <dbReference type="ARBA" id="ARBA00022989"/>
    </source>
</evidence>
<evidence type="ECO:0000313" key="12">
    <source>
        <dbReference type="EMBL" id="MBB4765056.1"/>
    </source>
</evidence>
<evidence type="ECO:0000256" key="6">
    <source>
        <dbReference type="ARBA" id="ARBA00023136"/>
    </source>
</evidence>
<feature type="transmembrane region" description="Helical" evidence="11">
    <location>
        <begin position="422"/>
        <end position="441"/>
    </location>
</feature>
<evidence type="ECO:0000256" key="11">
    <source>
        <dbReference type="SAM" id="Phobius"/>
    </source>
</evidence>
<feature type="region of interest" description="Disordered" evidence="10">
    <location>
        <begin position="445"/>
        <end position="469"/>
    </location>
</feature>
<evidence type="ECO:0000313" key="13">
    <source>
        <dbReference type="Proteomes" id="UP000578112"/>
    </source>
</evidence>
<keyword evidence="13" id="KW-1185">Reference proteome</keyword>
<dbReference type="PANTHER" id="PTHR43427:SF6">
    <property type="entry name" value="CHLORIDE CHANNEL PROTEIN CLC-E"/>
    <property type="match status" value="1"/>
</dbReference>
<dbReference type="InterPro" id="IPR014743">
    <property type="entry name" value="Cl-channel_core"/>
</dbReference>
<evidence type="ECO:0000256" key="5">
    <source>
        <dbReference type="ARBA" id="ARBA00023065"/>
    </source>
</evidence>
<comment type="subcellular location">
    <subcellularLocation>
        <location evidence="1">Membrane</location>
        <topology evidence="1">Multi-pass membrane protein</topology>
    </subcellularLocation>
</comment>
<keyword evidence="5" id="KW-0406">Ion transport</keyword>
<name>A0A7W7I239_9ACTN</name>
<feature type="region of interest" description="Disordered" evidence="10">
    <location>
        <begin position="1"/>
        <end position="21"/>
    </location>
</feature>
<feature type="compositionally biased region" description="Low complexity" evidence="10">
    <location>
        <begin position="459"/>
        <end position="469"/>
    </location>
</feature>
<feature type="transmembrane region" description="Helical" evidence="11">
    <location>
        <begin position="255"/>
        <end position="279"/>
    </location>
</feature>
<dbReference type="Pfam" id="PF00654">
    <property type="entry name" value="Voltage_CLC"/>
    <property type="match status" value="1"/>
</dbReference>
<dbReference type="AlphaFoldDB" id="A0A7W7I239"/>
<feature type="compositionally biased region" description="Low complexity" evidence="10">
    <location>
        <begin position="9"/>
        <end position="19"/>
    </location>
</feature>
<evidence type="ECO:0000256" key="10">
    <source>
        <dbReference type="SAM" id="MobiDB-lite"/>
    </source>
</evidence>
<dbReference type="Gene3D" id="1.10.3080.10">
    <property type="entry name" value="Clc chloride channel"/>
    <property type="match status" value="1"/>
</dbReference>
<feature type="transmembrane region" description="Helical" evidence="11">
    <location>
        <begin position="128"/>
        <end position="161"/>
    </location>
</feature>
<feature type="transmembrane region" description="Helical" evidence="11">
    <location>
        <begin position="366"/>
        <end position="384"/>
    </location>
</feature>
<accession>A0A7W7I239</accession>
<feature type="transmembrane region" description="Helical" evidence="11">
    <location>
        <begin position="80"/>
        <end position="98"/>
    </location>
</feature>
<dbReference type="GO" id="GO:0005254">
    <property type="term" value="F:chloride channel activity"/>
    <property type="evidence" value="ECO:0007669"/>
    <property type="project" value="UniProtKB-KW"/>
</dbReference>
<evidence type="ECO:0000256" key="8">
    <source>
        <dbReference type="ARBA" id="ARBA00023214"/>
    </source>
</evidence>
<evidence type="ECO:0000256" key="1">
    <source>
        <dbReference type="ARBA" id="ARBA00004141"/>
    </source>
</evidence>
<evidence type="ECO:0000256" key="2">
    <source>
        <dbReference type="ARBA" id="ARBA00022448"/>
    </source>
</evidence>
<feature type="transmembrane region" description="Helical" evidence="11">
    <location>
        <begin position="291"/>
        <end position="311"/>
    </location>
</feature>
<evidence type="ECO:0000256" key="9">
    <source>
        <dbReference type="ARBA" id="ARBA00023303"/>
    </source>
</evidence>
<dbReference type="InterPro" id="IPR001807">
    <property type="entry name" value="ClC"/>
</dbReference>
<keyword evidence="7" id="KW-0869">Chloride channel</keyword>
<dbReference type="PANTHER" id="PTHR43427">
    <property type="entry name" value="CHLORIDE CHANNEL PROTEIN CLC-E"/>
    <property type="match status" value="1"/>
</dbReference>